<sequence>MIQLNDRDYENLLEARNAMAAALQRLANVSEAVVQQGDGTEPKQLAEAVAVARGLLAKYGEHQAFIVI</sequence>
<evidence type="ECO:0000313" key="2">
    <source>
        <dbReference type="Proteomes" id="UP001629432"/>
    </source>
</evidence>
<proteinExistence type="predicted"/>
<name>A0ABW9E4C3_9BURK</name>
<accession>A0ABW9E4C3</accession>
<gene>
    <name evidence="1" type="ORF">PQQ63_36625</name>
</gene>
<protein>
    <submittedName>
        <fullName evidence="1">Uncharacterized protein</fullName>
    </submittedName>
</protein>
<dbReference type="EMBL" id="JAQQCF010000061">
    <property type="protein sequence ID" value="MFM0642215.1"/>
    <property type="molecule type" value="Genomic_DNA"/>
</dbReference>
<keyword evidence="2" id="KW-1185">Reference proteome</keyword>
<reference evidence="1 2" key="1">
    <citation type="journal article" date="2024" name="Chem. Sci.">
        <title>Discovery of megapolipeptins by genome mining of a Burkholderiales bacteria collection.</title>
        <authorList>
            <person name="Paulo B.S."/>
            <person name="Recchia M.J.J."/>
            <person name="Lee S."/>
            <person name="Fergusson C.H."/>
            <person name="Romanowski S.B."/>
            <person name="Hernandez A."/>
            <person name="Krull N."/>
            <person name="Liu D.Y."/>
            <person name="Cavanagh H."/>
            <person name="Bos A."/>
            <person name="Gray C.A."/>
            <person name="Murphy B.T."/>
            <person name="Linington R.G."/>
            <person name="Eustaquio A.S."/>
        </authorList>
    </citation>
    <scope>NUCLEOTIDE SEQUENCE [LARGE SCALE GENOMIC DNA]</scope>
    <source>
        <strain evidence="1 2">RL17-338-BIC-A</strain>
    </source>
</reference>
<comment type="caution">
    <text evidence="1">The sequence shown here is derived from an EMBL/GenBank/DDBJ whole genome shotgun (WGS) entry which is preliminary data.</text>
</comment>
<evidence type="ECO:0000313" key="1">
    <source>
        <dbReference type="EMBL" id="MFM0642215.1"/>
    </source>
</evidence>
<dbReference type="RefSeq" id="WP_408242050.1">
    <property type="nucleotide sequence ID" value="NZ_JAQQCF010000061.1"/>
</dbReference>
<dbReference type="Proteomes" id="UP001629432">
    <property type="component" value="Unassembled WGS sequence"/>
</dbReference>
<organism evidence="1 2">
    <name type="scientific">Paraburkholderia metrosideri</name>
    <dbReference type="NCBI Taxonomy" id="580937"/>
    <lineage>
        <taxon>Bacteria</taxon>
        <taxon>Pseudomonadati</taxon>
        <taxon>Pseudomonadota</taxon>
        <taxon>Betaproteobacteria</taxon>
        <taxon>Burkholderiales</taxon>
        <taxon>Burkholderiaceae</taxon>
        <taxon>Paraburkholderia</taxon>
    </lineage>
</organism>